<dbReference type="Proteomes" id="UP000829685">
    <property type="component" value="Unassembled WGS sequence"/>
</dbReference>
<evidence type="ECO:0000313" key="4">
    <source>
        <dbReference type="Proteomes" id="UP000829685"/>
    </source>
</evidence>
<dbReference type="SUPFAM" id="SSF81383">
    <property type="entry name" value="F-box domain"/>
    <property type="match status" value="1"/>
</dbReference>
<dbReference type="PROSITE" id="PS50181">
    <property type="entry name" value="FBOX"/>
    <property type="match status" value="1"/>
</dbReference>
<dbReference type="Gene3D" id="1.20.1280.50">
    <property type="match status" value="1"/>
</dbReference>
<proteinExistence type="predicted"/>
<dbReference type="AlphaFoldDB" id="A0A9Q0AJZ8"/>
<evidence type="ECO:0000256" key="1">
    <source>
        <dbReference type="SAM" id="MobiDB-lite"/>
    </source>
</evidence>
<dbReference type="EMBL" id="JAFIMR010000037">
    <property type="protein sequence ID" value="KAI1858183.1"/>
    <property type="molecule type" value="Genomic_DNA"/>
</dbReference>
<keyword evidence="4" id="KW-1185">Reference proteome</keyword>
<feature type="compositionally biased region" description="Low complexity" evidence="1">
    <location>
        <begin position="64"/>
        <end position="74"/>
    </location>
</feature>
<reference evidence="3" key="1">
    <citation type="submission" date="2021-03" db="EMBL/GenBank/DDBJ databases">
        <title>Revisited historic fungal species revealed as producer of novel bioactive compounds through whole genome sequencing and comparative genomics.</title>
        <authorList>
            <person name="Vignolle G.A."/>
            <person name="Hochenegger N."/>
            <person name="Mach R.L."/>
            <person name="Mach-Aigner A.R."/>
            <person name="Javad Rahimi M."/>
            <person name="Salim K.A."/>
            <person name="Chan C.M."/>
            <person name="Lim L.B.L."/>
            <person name="Cai F."/>
            <person name="Druzhinina I.S."/>
            <person name="U'Ren J.M."/>
            <person name="Derntl C."/>
        </authorList>
    </citation>
    <scope>NUCLEOTIDE SEQUENCE</scope>
    <source>
        <strain evidence="3">TUCIM 5799</strain>
    </source>
</reference>
<protein>
    <recommendedName>
        <fullName evidence="2">F-box domain-containing protein</fullName>
    </recommendedName>
</protein>
<dbReference type="Pfam" id="PF12937">
    <property type="entry name" value="F-box-like"/>
    <property type="match status" value="1"/>
</dbReference>
<comment type="caution">
    <text evidence="3">The sequence shown here is derived from an EMBL/GenBank/DDBJ whole genome shotgun (WGS) entry which is preliminary data.</text>
</comment>
<evidence type="ECO:0000313" key="3">
    <source>
        <dbReference type="EMBL" id="KAI1858183.1"/>
    </source>
</evidence>
<dbReference type="InterPro" id="IPR036047">
    <property type="entry name" value="F-box-like_dom_sf"/>
</dbReference>
<evidence type="ECO:0000259" key="2">
    <source>
        <dbReference type="PROSITE" id="PS50181"/>
    </source>
</evidence>
<name>A0A9Q0AJZ8_9PEZI</name>
<organism evidence="3 4">
    <name type="scientific">Neoarthrinium moseri</name>
    <dbReference type="NCBI Taxonomy" id="1658444"/>
    <lineage>
        <taxon>Eukaryota</taxon>
        <taxon>Fungi</taxon>
        <taxon>Dikarya</taxon>
        <taxon>Ascomycota</taxon>
        <taxon>Pezizomycotina</taxon>
        <taxon>Sordariomycetes</taxon>
        <taxon>Xylariomycetidae</taxon>
        <taxon>Amphisphaeriales</taxon>
        <taxon>Apiosporaceae</taxon>
        <taxon>Neoarthrinium</taxon>
    </lineage>
</organism>
<feature type="domain" description="F-box" evidence="2">
    <location>
        <begin position="221"/>
        <end position="271"/>
    </location>
</feature>
<dbReference type="SMART" id="SM00256">
    <property type="entry name" value="FBOX"/>
    <property type="match status" value="1"/>
</dbReference>
<feature type="compositionally biased region" description="Basic and acidic residues" evidence="1">
    <location>
        <begin position="124"/>
        <end position="136"/>
    </location>
</feature>
<feature type="region of interest" description="Disordered" evidence="1">
    <location>
        <begin position="52"/>
        <end position="140"/>
    </location>
</feature>
<feature type="region of interest" description="Disordered" evidence="1">
    <location>
        <begin position="1"/>
        <end position="28"/>
    </location>
</feature>
<dbReference type="InterPro" id="IPR001810">
    <property type="entry name" value="F-box_dom"/>
</dbReference>
<accession>A0A9Q0AJZ8</accession>
<dbReference type="Gene3D" id="6.10.140.2040">
    <property type="match status" value="1"/>
</dbReference>
<sequence length="409" mass="44851">MTQSLASNVPELDTGQRPGQDMDPDTHRLVCQTRNLKLVTSAAPVFAAPLDHVPSSSLSRCTLPDPSSSSPIPDASERNVAGQGNTPDERPAGTQPPTHASLPLVPEDQEGNPAASRTLPPPKEGLDGSQPDHDGEGEVIIEQGPGYTQGMMRTCMDQPVVTSAKMSPREPAAAESTALTPFSCSAAGTPWDHRGLWTADGPMTRLSRTLLDTYGFAWDGRLNLDELPNEVLMHILGYLEVCDLLATSRTNHHLRALSLQPILQHHRLRRVRLSLPTLLLSPCRPTLGDLIARHIFLTHTTQISRRLARSLVAIRLSRRLPLRPTAASLVQRGVLPGECVEGHVAPGLVAKKRAVERERLKDGLRRWVGGVWRGEVGKRGEGVRRTEESRGVGRVWRLRRFWERVGHDG</sequence>
<dbReference type="CDD" id="cd09917">
    <property type="entry name" value="F-box_SF"/>
    <property type="match status" value="1"/>
</dbReference>
<gene>
    <name evidence="3" type="ORF">JX265_010851</name>
</gene>